<feature type="non-terminal residue" evidence="2">
    <location>
        <position position="82"/>
    </location>
</feature>
<reference evidence="2" key="2">
    <citation type="submission" date="2013-05" db="EMBL/GenBank/DDBJ databases">
        <authorList>
            <person name="Carter J.-M."/>
            <person name="Baker S.C."/>
            <person name="Pink R."/>
            <person name="Carter D.R.F."/>
            <person name="Collins A."/>
            <person name="Tomlin J."/>
            <person name="Gibbs M."/>
            <person name="Breuker C.J."/>
        </authorList>
    </citation>
    <scope>NUCLEOTIDE SEQUENCE</scope>
    <source>
        <tissue evidence="2">Ovary</tissue>
    </source>
</reference>
<evidence type="ECO:0000313" key="2">
    <source>
        <dbReference type="EMBL" id="JAA91071.1"/>
    </source>
</evidence>
<feature type="region of interest" description="Disordered" evidence="1">
    <location>
        <begin position="1"/>
        <end position="23"/>
    </location>
</feature>
<proteinExistence type="predicted"/>
<feature type="compositionally biased region" description="Basic and acidic residues" evidence="1">
    <location>
        <begin position="12"/>
        <end position="23"/>
    </location>
</feature>
<organism evidence="2">
    <name type="scientific">Pararge aegeria</name>
    <name type="common">speckled wood butterfly</name>
    <dbReference type="NCBI Taxonomy" id="116150"/>
    <lineage>
        <taxon>Eukaryota</taxon>
        <taxon>Metazoa</taxon>
        <taxon>Ecdysozoa</taxon>
        <taxon>Arthropoda</taxon>
        <taxon>Hexapoda</taxon>
        <taxon>Insecta</taxon>
        <taxon>Pterygota</taxon>
        <taxon>Neoptera</taxon>
        <taxon>Endopterygota</taxon>
        <taxon>Lepidoptera</taxon>
        <taxon>Glossata</taxon>
        <taxon>Ditrysia</taxon>
        <taxon>Papilionoidea</taxon>
        <taxon>Nymphalidae</taxon>
        <taxon>Satyrinae</taxon>
        <taxon>Satyrini</taxon>
        <taxon>Parargina</taxon>
        <taxon>Pararge</taxon>
    </lineage>
</organism>
<protein>
    <submittedName>
        <fullName evidence="2">Skittles</fullName>
    </submittedName>
</protein>
<reference evidence="2" key="1">
    <citation type="journal article" date="2013" name="BMC Genomics">
        <title>Unscrambling butterfly oogenesis.</title>
        <authorList>
            <person name="Carter J.M."/>
            <person name="Baker S.C."/>
            <person name="Pink R."/>
            <person name="Carter D.R."/>
            <person name="Collins A."/>
            <person name="Tomlin J."/>
            <person name="Gibbs M."/>
            <person name="Breuker C.J."/>
        </authorList>
    </citation>
    <scope>NUCLEOTIDE SEQUENCE</scope>
    <source>
        <tissue evidence="2">Ovary</tissue>
    </source>
</reference>
<dbReference type="AlphaFoldDB" id="S4PEP5"/>
<sequence>RYPAVLPPSQEARAHLEEHDTRRRYSVSTSAEFLRAKVPRLHGKDRIQENTFVTETLAVEKKEHREAEQTAGRNRQYRRENH</sequence>
<feature type="region of interest" description="Disordered" evidence="1">
    <location>
        <begin position="60"/>
        <end position="82"/>
    </location>
</feature>
<evidence type="ECO:0000256" key="1">
    <source>
        <dbReference type="SAM" id="MobiDB-lite"/>
    </source>
</evidence>
<dbReference type="EMBL" id="GAIX01001489">
    <property type="protein sequence ID" value="JAA91071.1"/>
    <property type="molecule type" value="Transcribed_RNA"/>
</dbReference>
<accession>S4PEP5</accession>
<feature type="non-terminal residue" evidence="2">
    <location>
        <position position="1"/>
    </location>
</feature>
<name>S4PEP5_9NEOP</name>